<dbReference type="Pfam" id="PF13191">
    <property type="entry name" value="AAA_16"/>
    <property type="match status" value="1"/>
</dbReference>
<feature type="domain" description="HTH luxR-type" evidence="4">
    <location>
        <begin position="885"/>
        <end position="950"/>
    </location>
</feature>
<name>A0ABN5VET4_9ACTN</name>
<evidence type="ECO:0000313" key="5">
    <source>
        <dbReference type="EMBL" id="BBC31825.1"/>
    </source>
</evidence>
<dbReference type="InterPro" id="IPR041664">
    <property type="entry name" value="AAA_16"/>
</dbReference>
<dbReference type="PANTHER" id="PTHR16305">
    <property type="entry name" value="TESTICULAR SOLUBLE ADENYLYL CYCLASE"/>
    <property type="match status" value="1"/>
</dbReference>
<dbReference type="PROSITE" id="PS50043">
    <property type="entry name" value="HTH_LUXR_2"/>
    <property type="match status" value="1"/>
</dbReference>
<keyword evidence="1" id="KW-0547">Nucleotide-binding</keyword>
<dbReference type="PANTHER" id="PTHR16305:SF35">
    <property type="entry name" value="TRANSCRIPTIONAL ACTIVATOR DOMAIN"/>
    <property type="match status" value="1"/>
</dbReference>
<reference evidence="5 6" key="2">
    <citation type="journal article" date="2023" name="ChemBioChem">
        <title>Acyltransferase Domain Exchange between Two Independent Type I Polyketide Synthases in the Same Producer Strain of Macrolide Antibiotics.</title>
        <authorList>
            <person name="Kudo F."/>
            <person name="Kishikawa K."/>
            <person name="Tsuboi K."/>
            <person name="Kido T."/>
            <person name="Usui T."/>
            <person name="Hashimoto J."/>
            <person name="Shin-Ya K."/>
            <person name="Miyanaga A."/>
            <person name="Eguchi T."/>
        </authorList>
    </citation>
    <scope>NUCLEOTIDE SEQUENCE [LARGE SCALE GENOMIC DNA]</scope>
    <source>
        <strain evidence="5 6">A-8890</strain>
    </source>
</reference>
<feature type="region of interest" description="Disordered" evidence="3">
    <location>
        <begin position="946"/>
        <end position="969"/>
    </location>
</feature>
<evidence type="ECO:0000256" key="2">
    <source>
        <dbReference type="ARBA" id="ARBA00022840"/>
    </source>
</evidence>
<dbReference type="CDD" id="cd06170">
    <property type="entry name" value="LuxR_C_like"/>
    <property type="match status" value="1"/>
</dbReference>
<proteinExistence type="predicted"/>
<evidence type="ECO:0000259" key="4">
    <source>
        <dbReference type="PROSITE" id="PS50043"/>
    </source>
</evidence>
<dbReference type="Gene3D" id="1.10.10.10">
    <property type="entry name" value="Winged helix-like DNA-binding domain superfamily/Winged helix DNA-binding domain"/>
    <property type="match status" value="1"/>
</dbReference>
<dbReference type="SUPFAM" id="SSF52540">
    <property type="entry name" value="P-loop containing nucleoside triphosphate hydrolases"/>
    <property type="match status" value="1"/>
</dbReference>
<dbReference type="SMART" id="SM00421">
    <property type="entry name" value="HTH_LUXR"/>
    <property type="match status" value="1"/>
</dbReference>
<accession>A0ABN5VET4</accession>
<dbReference type="SMART" id="SM00382">
    <property type="entry name" value="AAA"/>
    <property type="match status" value="1"/>
</dbReference>
<dbReference type="RefSeq" id="WP_286250656.1">
    <property type="nucleotide sequence ID" value="NZ_AP018448.1"/>
</dbReference>
<dbReference type="InterPro" id="IPR016032">
    <property type="entry name" value="Sig_transdc_resp-reg_C-effctor"/>
</dbReference>
<keyword evidence="6" id="KW-1185">Reference proteome</keyword>
<evidence type="ECO:0000256" key="1">
    <source>
        <dbReference type="ARBA" id="ARBA00022741"/>
    </source>
</evidence>
<dbReference type="Gene3D" id="1.25.40.10">
    <property type="entry name" value="Tetratricopeptide repeat domain"/>
    <property type="match status" value="1"/>
</dbReference>
<dbReference type="InterPro" id="IPR036388">
    <property type="entry name" value="WH-like_DNA-bd_sf"/>
</dbReference>
<dbReference type="InterPro" id="IPR027417">
    <property type="entry name" value="P-loop_NTPase"/>
</dbReference>
<dbReference type="Proteomes" id="UP001321542">
    <property type="component" value="Chromosome"/>
</dbReference>
<organism evidence="5 6">
    <name type="scientific">Streptomyces graminofaciens</name>
    <dbReference type="NCBI Taxonomy" id="68212"/>
    <lineage>
        <taxon>Bacteria</taxon>
        <taxon>Bacillati</taxon>
        <taxon>Actinomycetota</taxon>
        <taxon>Actinomycetes</taxon>
        <taxon>Kitasatosporales</taxon>
        <taxon>Streptomycetaceae</taxon>
        <taxon>Streptomyces</taxon>
    </lineage>
</organism>
<dbReference type="PRINTS" id="PR00038">
    <property type="entry name" value="HTHLUXR"/>
</dbReference>
<dbReference type="InterPro" id="IPR011990">
    <property type="entry name" value="TPR-like_helical_dom_sf"/>
</dbReference>
<protein>
    <recommendedName>
        <fullName evidence="4">HTH luxR-type domain-containing protein</fullName>
    </recommendedName>
</protein>
<dbReference type="InterPro" id="IPR003593">
    <property type="entry name" value="AAA+_ATPase"/>
</dbReference>
<reference evidence="5 6" key="1">
    <citation type="journal article" date="2010" name="ChemBioChem">
        <title>Cloning and characterization of the biosynthetic gene cluster of 16-membered macrolide antibiotic FD-891: involvement of a dual functional cytochrome P450 monooxygenase catalyzing epoxidation and hydroxylation.</title>
        <authorList>
            <person name="Kudo F."/>
            <person name="Motegi A."/>
            <person name="Mizoue K."/>
            <person name="Eguchi T."/>
        </authorList>
    </citation>
    <scope>NUCLEOTIDE SEQUENCE [LARGE SCALE GENOMIC DNA]</scope>
    <source>
        <strain evidence="5 6">A-8890</strain>
    </source>
</reference>
<sequence length="969" mass="104804">MLLERTTVLRAVDEAAAAAGGGSMLLVTGPTGIGRTTLLDELARRASDQDVRALRAVGTPSEQDFVLGIVTQLFDSVVRQAPVNIRRGWFAGAAADTQWLFSGGSPVMSTGLRPHFLEGLRALVAAICRQQPLLLLVDDLQHADDASLTFLSYLARRLNGLAVTVVATLPSGHALYSPTRLRETTNAADRMLELGPLSLSGVAAAVRYVFGTEGDPEFVRVCHSVSGGIPLFLLPSLWELADEGRKPSAEEALAFPRLRPEPLRERLAQLVLWLPERLRRCATAVALLDGSARAGLIAPLTGLDTSNSAAALTAMEQLGLVETEPTGVRPDGSPCPSAKRTRFRHSMLQEAFIDALSDERYEELHLKAARLLLAHGHAVEEAAEHLLLTTSPMSRSLRTALRTAAKTALDRGASHTSARYLRRALADTEEDPGALVERPALLSDLAVAESRFAPHAADRHLRQALALLKTPYEQFEVLVRFAPYWCVDEATVAELMQSFTDDDGRAPGARGGRPPMWLAARHESLGWGADHAAKSLERLTGLGPQVPVDTWAERQMAAVLLRSVTAAGLLPRAEAVALAHRILASEMLSSPVHVSLPLLTSTLFMADEVDFLQAGLRTALQRMDPDDDIVARSIALGLHAWTSAAQGNLVAARTSAEESLATADRLHPTAGPAFTALMMVALESRDLGLARQLREEIRLHTSQIHEYRLAPGGFPVLADMFRGMAADLAGDPSTALAVLRRCGRRVEHVDGPVAGLQVAWRPWAARQYVRLHDTAAAMELVDEDLRIAEAWGAPKFIGRALRMRATLVGGREALALAESSVETLEHSHNQLELARSLVSLGQLLREAGDLAQAETRLRRGHDLAVQCGAHWAATRAESEMEFFPQRGARQPLTGTQRTVASWAAQGLTNRDIAKALGITSRAVEKHLTAVYRKLLVTTRSDLRSVLSPDEMVDPPADPAQPPEPRGHVT</sequence>
<dbReference type="Pfam" id="PF00196">
    <property type="entry name" value="GerE"/>
    <property type="match status" value="1"/>
</dbReference>
<dbReference type="EMBL" id="AP018448">
    <property type="protein sequence ID" value="BBC31825.1"/>
    <property type="molecule type" value="Genomic_DNA"/>
</dbReference>
<dbReference type="InterPro" id="IPR000792">
    <property type="entry name" value="Tscrpt_reg_LuxR_C"/>
</dbReference>
<dbReference type="SUPFAM" id="SSF46894">
    <property type="entry name" value="C-terminal effector domain of the bipartite response regulators"/>
    <property type="match status" value="1"/>
</dbReference>
<keyword evidence="2" id="KW-0067">ATP-binding</keyword>
<evidence type="ECO:0000313" key="6">
    <source>
        <dbReference type="Proteomes" id="UP001321542"/>
    </source>
</evidence>
<evidence type="ECO:0000256" key="3">
    <source>
        <dbReference type="SAM" id="MobiDB-lite"/>
    </source>
</evidence>
<gene>
    <name evidence="5" type="ORF">SGFS_031190</name>
</gene>